<sequence>MYSSPNREQTIESHIKYADKIAYLFVKKTGIYNLRDEIKSTAYEGLIKAVDSFDPSKGMNIKSYLFHKVNFEILNFLRDNDYLSRNHRIKIKINGEDNPTHVPIENCLSVKSKINTEESYCSKQHSKILSNLIDTFSERKRYIVKSIVSEEKTMKELGFELGVTESRISQIYAQACIMIVKRGKKYMEDNQSITALKVEGCPAPQGIITYLPEKEKDIEAIEGVVPPRRCKCGAMIPTNRKVKVCANCWGKQRNKPKQIQENKTQKQEEISKLNKKEFIILSFEKDHGLAEDIKVIAQAERRSVEDQILFFLEESCNNFIETREQWNKYALSRSKV</sequence>
<evidence type="ECO:0000259" key="5">
    <source>
        <dbReference type="Pfam" id="PF04542"/>
    </source>
</evidence>
<feature type="domain" description="RNA polymerase sigma-70 region 2" evidence="5">
    <location>
        <begin position="33"/>
        <end position="81"/>
    </location>
</feature>
<dbReference type="Gene3D" id="1.10.1740.10">
    <property type="match status" value="1"/>
</dbReference>
<evidence type="ECO:0000256" key="3">
    <source>
        <dbReference type="ARBA" id="ARBA00023125"/>
    </source>
</evidence>
<dbReference type="Pfam" id="PF04542">
    <property type="entry name" value="Sigma70_r2"/>
    <property type="match status" value="1"/>
</dbReference>
<dbReference type="InterPro" id="IPR007630">
    <property type="entry name" value="RNA_pol_sigma70_r4"/>
</dbReference>
<dbReference type="Gene3D" id="1.20.140.160">
    <property type="match status" value="1"/>
</dbReference>
<dbReference type="InterPro" id="IPR014284">
    <property type="entry name" value="RNA_pol_sigma-70_dom"/>
</dbReference>
<evidence type="ECO:0000256" key="2">
    <source>
        <dbReference type="ARBA" id="ARBA00023082"/>
    </source>
</evidence>
<evidence type="ECO:0000256" key="4">
    <source>
        <dbReference type="ARBA" id="ARBA00023163"/>
    </source>
</evidence>
<comment type="caution">
    <text evidence="7">The sequence shown here is derived from an EMBL/GenBank/DDBJ whole genome shotgun (WGS) entry which is preliminary data.</text>
</comment>
<dbReference type="InterPro" id="IPR013325">
    <property type="entry name" value="RNA_pol_sigma_r2"/>
</dbReference>
<evidence type="ECO:0000313" key="7">
    <source>
        <dbReference type="EMBL" id="OGC76276.1"/>
    </source>
</evidence>
<dbReference type="EMBL" id="MEWG01000047">
    <property type="protein sequence ID" value="OGC76276.1"/>
    <property type="molecule type" value="Genomic_DNA"/>
</dbReference>
<protein>
    <recommendedName>
        <fullName evidence="9">RNA polymerase sigma-70 region 2 domain-containing protein</fullName>
    </recommendedName>
</protein>
<proteinExistence type="predicted"/>
<dbReference type="SUPFAM" id="SSF88946">
    <property type="entry name" value="Sigma2 domain of RNA polymerase sigma factors"/>
    <property type="match status" value="1"/>
</dbReference>
<dbReference type="Pfam" id="PF04545">
    <property type="entry name" value="Sigma70_r4"/>
    <property type="match status" value="1"/>
</dbReference>
<dbReference type="GO" id="GO:0003677">
    <property type="term" value="F:DNA binding"/>
    <property type="evidence" value="ECO:0007669"/>
    <property type="project" value="UniProtKB-KW"/>
</dbReference>
<dbReference type="Proteomes" id="UP000176815">
    <property type="component" value="Unassembled WGS sequence"/>
</dbReference>
<organism evidence="7 8">
    <name type="scientific">candidate division WWE3 bacterium RIFOXYD1_FULL_39_9</name>
    <dbReference type="NCBI Taxonomy" id="1802649"/>
    <lineage>
        <taxon>Bacteria</taxon>
        <taxon>Katanobacteria</taxon>
    </lineage>
</organism>
<gene>
    <name evidence="7" type="ORF">A2619_02370</name>
</gene>
<dbReference type="PANTHER" id="PTHR30385">
    <property type="entry name" value="SIGMA FACTOR F FLAGELLAR"/>
    <property type="match status" value="1"/>
</dbReference>
<dbReference type="SUPFAM" id="SSF88659">
    <property type="entry name" value="Sigma3 and sigma4 domains of RNA polymerase sigma factors"/>
    <property type="match status" value="1"/>
</dbReference>
<keyword evidence="4" id="KW-0804">Transcription</keyword>
<dbReference type="AlphaFoldDB" id="A0A1F4X3U9"/>
<evidence type="ECO:0008006" key="9">
    <source>
        <dbReference type="Google" id="ProtNLM"/>
    </source>
</evidence>
<reference evidence="7 8" key="1">
    <citation type="journal article" date="2016" name="Nat. Commun.">
        <title>Thousands of microbial genomes shed light on interconnected biogeochemical processes in an aquifer system.</title>
        <authorList>
            <person name="Anantharaman K."/>
            <person name="Brown C.T."/>
            <person name="Hug L.A."/>
            <person name="Sharon I."/>
            <person name="Castelle C.J."/>
            <person name="Probst A.J."/>
            <person name="Thomas B.C."/>
            <person name="Singh A."/>
            <person name="Wilkins M.J."/>
            <person name="Karaoz U."/>
            <person name="Brodie E.L."/>
            <person name="Williams K.H."/>
            <person name="Hubbard S.S."/>
            <person name="Banfield J.F."/>
        </authorList>
    </citation>
    <scope>NUCLEOTIDE SEQUENCE [LARGE SCALE GENOMIC DNA]</scope>
</reference>
<dbReference type="NCBIfam" id="TIGR02937">
    <property type="entry name" value="sigma70-ECF"/>
    <property type="match status" value="1"/>
</dbReference>
<dbReference type="GO" id="GO:0006352">
    <property type="term" value="P:DNA-templated transcription initiation"/>
    <property type="evidence" value="ECO:0007669"/>
    <property type="project" value="InterPro"/>
</dbReference>
<keyword evidence="3" id="KW-0238">DNA-binding</keyword>
<evidence type="ECO:0000256" key="1">
    <source>
        <dbReference type="ARBA" id="ARBA00023015"/>
    </source>
</evidence>
<evidence type="ECO:0000313" key="8">
    <source>
        <dbReference type="Proteomes" id="UP000176815"/>
    </source>
</evidence>
<evidence type="ECO:0000259" key="6">
    <source>
        <dbReference type="Pfam" id="PF04545"/>
    </source>
</evidence>
<dbReference type="InterPro" id="IPR013324">
    <property type="entry name" value="RNA_pol_sigma_r3/r4-like"/>
</dbReference>
<dbReference type="GO" id="GO:0016987">
    <property type="term" value="F:sigma factor activity"/>
    <property type="evidence" value="ECO:0007669"/>
    <property type="project" value="UniProtKB-KW"/>
</dbReference>
<dbReference type="InterPro" id="IPR007627">
    <property type="entry name" value="RNA_pol_sigma70_r2"/>
</dbReference>
<feature type="domain" description="RNA polymerase sigma-70 region 4" evidence="6">
    <location>
        <begin position="133"/>
        <end position="175"/>
    </location>
</feature>
<keyword evidence="2" id="KW-0731">Sigma factor</keyword>
<name>A0A1F4X3U9_UNCKA</name>
<accession>A0A1F4X3U9</accession>
<keyword evidence="1" id="KW-0805">Transcription regulation</keyword>